<evidence type="ECO:0000313" key="2">
    <source>
        <dbReference type="Proteomes" id="UP000035740"/>
    </source>
</evidence>
<keyword evidence="2" id="KW-1185">Reference proteome</keyword>
<organism evidence="1 2">
    <name type="scientific">Beta vulgaris subsp. vulgaris</name>
    <name type="common">Beet</name>
    <dbReference type="NCBI Taxonomy" id="3555"/>
    <lineage>
        <taxon>Eukaryota</taxon>
        <taxon>Viridiplantae</taxon>
        <taxon>Streptophyta</taxon>
        <taxon>Embryophyta</taxon>
        <taxon>Tracheophyta</taxon>
        <taxon>Spermatophyta</taxon>
        <taxon>Magnoliopsida</taxon>
        <taxon>eudicotyledons</taxon>
        <taxon>Gunneridae</taxon>
        <taxon>Pentapetalae</taxon>
        <taxon>Caryophyllales</taxon>
        <taxon>Chenopodiaceae</taxon>
        <taxon>Betoideae</taxon>
        <taxon>Beta</taxon>
    </lineage>
</organism>
<dbReference type="EMBL" id="KQ090346">
    <property type="protein sequence ID" value="KMS96987.1"/>
    <property type="molecule type" value="Genomic_DNA"/>
</dbReference>
<dbReference type="Gene3D" id="3.40.395.10">
    <property type="entry name" value="Adenoviral Proteinase, Chain A"/>
    <property type="match status" value="1"/>
</dbReference>
<evidence type="ECO:0000313" key="1">
    <source>
        <dbReference type="EMBL" id="KMS96987.1"/>
    </source>
</evidence>
<dbReference type="Proteomes" id="UP000035740">
    <property type="component" value="Unassembled WGS sequence"/>
</dbReference>
<dbReference type="ExpressionAtlas" id="A0A0J8BAL7">
    <property type="expression patterns" value="differential"/>
</dbReference>
<dbReference type="SUPFAM" id="SSF54001">
    <property type="entry name" value="Cysteine proteinases"/>
    <property type="match status" value="1"/>
</dbReference>
<sequence>MEHYFIVVINFIHKRVDYLDNRVYENWDDSHFKKLAISIRYNMSDYLDRFEHPLGADLVSYDLFNVKFPWQTSKPTLDCGVFAMVHMLNYDGEICESQLGNAKIRRTMRAEICVISIILGRRLSQRFMSSMRLMLLFETSCG</sequence>
<reference evidence="1 2" key="1">
    <citation type="journal article" date="2014" name="Nature">
        <title>The genome of the recently domesticated crop plant sugar beet (Beta vulgaris).</title>
        <authorList>
            <person name="Dohm J.C."/>
            <person name="Minoche A.E."/>
            <person name="Holtgrawe D."/>
            <person name="Capella-Gutierrez S."/>
            <person name="Zakrzewski F."/>
            <person name="Tafer H."/>
            <person name="Rupp O."/>
            <person name="Sorensen T.R."/>
            <person name="Stracke R."/>
            <person name="Reinhardt R."/>
            <person name="Goesmann A."/>
            <person name="Kraft T."/>
            <person name="Schulz B."/>
            <person name="Stadler P.F."/>
            <person name="Schmidt T."/>
            <person name="Gabaldon T."/>
            <person name="Lehrach H."/>
            <person name="Weisshaar B."/>
            <person name="Himmelbauer H."/>
        </authorList>
    </citation>
    <scope>NUCLEOTIDE SEQUENCE [LARGE SCALE GENOMIC DNA]</scope>
    <source>
        <tissue evidence="1">Taproot</tissue>
    </source>
</reference>
<accession>A0A0J8BAL7</accession>
<dbReference type="OrthoDB" id="1745802at2759"/>
<protein>
    <recommendedName>
        <fullName evidence="3">Ubiquitin-like protease family profile domain-containing protein</fullName>
    </recommendedName>
</protein>
<gene>
    <name evidence="1" type="ORF">BVRB_7g179700</name>
</gene>
<name>A0A0J8BAL7_BETVV</name>
<dbReference type="AlphaFoldDB" id="A0A0J8BAL7"/>
<dbReference type="InterPro" id="IPR038765">
    <property type="entry name" value="Papain-like_cys_pep_sf"/>
</dbReference>
<proteinExistence type="predicted"/>
<evidence type="ECO:0008006" key="3">
    <source>
        <dbReference type="Google" id="ProtNLM"/>
    </source>
</evidence>
<dbReference type="Gramene" id="KMS96987">
    <property type="protein sequence ID" value="KMS96987"/>
    <property type="gene ID" value="BVRB_7g179700"/>
</dbReference>